<dbReference type="RefSeq" id="WP_208306595.1">
    <property type="nucleotide sequence ID" value="NZ_JAGETX010000002.1"/>
</dbReference>
<evidence type="ECO:0000313" key="1">
    <source>
        <dbReference type="EMBL" id="MBO3269951.1"/>
    </source>
</evidence>
<dbReference type="EMBL" id="JAGETX010000002">
    <property type="protein sequence ID" value="MBO3269951.1"/>
    <property type="molecule type" value="Genomic_DNA"/>
</dbReference>
<reference evidence="1 2" key="1">
    <citation type="submission" date="2021-03" db="EMBL/GenBank/DDBJ databases">
        <authorList>
            <person name="Kim M.K."/>
        </authorList>
    </citation>
    <scope>NUCLEOTIDE SEQUENCE [LARGE SCALE GENOMIC DNA]</scope>
    <source>
        <strain evidence="1 2">BT507</strain>
    </source>
</reference>
<name>A0ABS3T8H6_9BACT</name>
<keyword evidence="2" id="KW-1185">Reference proteome</keyword>
<proteinExistence type="predicted"/>
<organism evidence="1 2">
    <name type="scientific">Hymenobacter defluvii</name>
    <dbReference type="NCBI Taxonomy" id="2054411"/>
    <lineage>
        <taxon>Bacteria</taxon>
        <taxon>Pseudomonadati</taxon>
        <taxon>Bacteroidota</taxon>
        <taxon>Cytophagia</taxon>
        <taxon>Cytophagales</taxon>
        <taxon>Hymenobacteraceae</taxon>
        <taxon>Hymenobacter</taxon>
    </lineage>
</organism>
<protein>
    <submittedName>
        <fullName evidence="1">Uncharacterized protein</fullName>
    </submittedName>
</protein>
<evidence type="ECO:0000313" key="2">
    <source>
        <dbReference type="Proteomes" id="UP000670527"/>
    </source>
</evidence>
<sequence>MLLCLNSCRQAPANPQADVWAIIGAVVTNPQLWNFARPHAEQQGFISVRFSNPVVYNRRFIPISNFELPGRYPVRWVKVTPTEPLLSIEAFSIDDKQAAILLRMPVQGVVATFYLTKQETWAIWHAEVSEN</sequence>
<accession>A0ABS3T8H6</accession>
<comment type="caution">
    <text evidence="1">The sequence shown here is derived from an EMBL/GenBank/DDBJ whole genome shotgun (WGS) entry which is preliminary data.</text>
</comment>
<dbReference type="Proteomes" id="UP000670527">
    <property type="component" value="Unassembled WGS sequence"/>
</dbReference>
<gene>
    <name evidence="1" type="ORF">J4D97_04745</name>
</gene>